<dbReference type="RefSeq" id="WP_015243565.1">
    <property type="nucleotide sequence ID" value="NC_019883.1"/>
</dbReference>
<proteinExistence type="predicted"/>
<protein>
    <submittedName>
        <fullName evidence="1">Uncharacterized protein</fullName>
    </submittedName>
</protein>
<evidence type="ECO:0000313" key="1">
    <source>
        <dbReference type="EMBL" id="AFZ84234.1"/>
    </source>
</evidence>
<gene>
    <name evidence="1" type="ORF">i48-8</name>
</gene>
<reference evidence="1" key="1">
    <citation type="journal article" date="2013" name="PLoS ONE">
        <title>Insights into dynamics of mobile genetic elements in hyperthermophilic environments from five new thermococcus plasmids.</title>
        <authorList>
            <person name="Krupovic M."/>
            <person name="Gonnet M."/>
            <person name="Hania W.B."/>
            <person name="Forterre P."/>
            <person name="Erauso G."/>
        </authorList>
    </citation>
    <scope>NUCLEOTIDE SEQUENCE</scope>
    <source>
        <plasmid evidence="1">pIRI48</plasmid>
    </source>
</reference>
<accession>L0BAN1</accession>
<keyword evidence="1" id="KW-0614">Plasmid</keyword>
<dbReference type="EMBL" id="JQ661328">
    <property type="protein sequence ID" value="AFZ84234.1"/>
    <property type="molecule type" value="Genomic_DNA"/>
</dbReference>
<name>L0BAN1_9EURY</name>
<geneLocation type="plasmid" evidence="1">
    <name>pIRI48</name>
</geneLocation>
<sequence length="220" mass="26094">MKRDLRYSSWIEKHITEELSKYYSGRTLDVYDIWLIMNILYGGVPWNGMTIEKVNGKVYFTLNVPPISLGIYNPTERTFTTKYEHDPYHRLRLENVRVNIPEEVHEIRTKKRYKWLITKRKIVSWDHAPNFKPTLYIQGRIWSTDGVKGWLERTPNGFAYFAILGTITNTLEERERFFEKEAAIIQGEFHGEEIPLIVNWPHSPKIIPSKVKEALKLREV</sequence>
<dbReference type="AlphaFoldDB" id="L0BAN1"/>
<organism evidence="1">
    <name type="scientific">Thermococcus sp. IRI48</name>
    <dbReference type="NCBI Taxonomy" id="1197734"/>
    <lineage>
        <taxon>Archaea</taxon>
        <taxon>Methanobacteriati</taxon>
        <taxon>Methanobacteriota</taxon>
        <taxon>Thermococci</taxon>
        <taxon>Thermococcales</taxon>
        <taxon>Thermococcaceae</taxon>
        <taxon>Thermococcus</taxon>
    </lineage>
</organism>